<dbReference type="Pfam" id="PF00589">
    <property type="entry name" value="Phage_integrase"/>
    <property type="match status" value="1"/>
</dbReference>
<keyword evidence="9" id="KW-1185">Reference proteome</keyword>
<sequence>MAYFRDWDGVTRPIQRVGKTGAEAERRLIKAMKERATPSSDVLSRDSTFTALATAWLITVDESDRADSTKARYRDLTERVLTPPLKEVRLRELSVPLLDRVLQKARSKVGPSTVKTARTVLVQMCAYALRKGALDSNLGEGTETVQIKKKAETALTVDDVKAIRALLVARDESPDKQGRRRYTRISDVADFYAGTGARTNEVLALGWDWVDLDAKTAFLERTLVEINGKVKIQDKPKSDDSRRKVALPQYVVDMLMRRRIQATTGLVFPSSRGTPQQDGNLMRMWSAALAKTPYEDVTPTTFRKAVATLLAAEVGAEAAASQLGHHDVSVTKKHYIRRENLGPSEAREVLGALFAP</sequence>
<evidence type="ECO:0000256" key="4">
    <source>
        <dbReference type="ARBA" id="ARBA00023172"/>
    </source>
</evidence>
<comment type="similarity">
    <text evidence="1">Belongs to the 'phage' integrase family.</text>
</comment>
<dbReference type="InterPro" id="IPR050808">
    <property type="entry name" value="Phage_Integrase"/>
</dbReference>
<keyword evidence="3 5" id="KW-0238">DNA-binding</keyword>
<dbReference type="InterPro" id="IPR013762">
    <property type="entry name" value="Integrase-like_cat_sf"/>
</dbReference>
<dbReference type="RefSeq" id="WP_165131557.1">
    <property type="nucleotide sequence ID" value="NZ_CP049253.1"/>
</dbReference>
<dbReference type="InterPro" id="IPR011010">
    <property type="entry name" value="DNA_brk_join_enz"/>
</dbReference>
<evidence type="ECO:0000256" key="3">
    <source>
        <dbReference type="ARBA" id="ARBA00023125"/>
    </source>
</evidence>
<dbReference type="EMBL" id="JAGIOL010000001">
    <property type="protein sequence ID" value="MBP2435904.1"/>
    <property type="molecule type" value="Genomic_DNA"/>
</dbReference>
<evidence type="ECO:0000256" key="2">
    <source>
        <dbReference type="ARBA" id="ARBA00022908"/>
    </source>
</evidence>
<dbReference type="Gene3D" id="1.10.443.10">
    <property type="entry name" value="Intergrase catalytic core"/>
    <property type="match status" value="1"/>
</dbReference>
<organism evidence="8 9">
    <name type="scientific">Microbacterium amylolyticum</name>
    <dbReference type="NCBI Taxonomy" id="936337"/>
    <lineage>
        <taxon>Bacteria</taxon>
        <taxon>Bacillati</taxon>
        <taxon>Actinomycetota</taxon>
        <taxon>Actinomycetes</taxon>
        <taxon>Micrococcales</taxon>
        <taxon>Microbacteriaceae</taxon>
        <taxon>Microbacterium</taxon>
    </lineage>
</organism>
<evidence type="ECO:0000313" key="8">
    <source>
        <dbReference type="EMBL" id="MBP2435904.1"/>
    </source>
</evidence>
<comment type="caution">
    <text evidence="8">The sequence shown here is derived from an EMBL/GenBank/DDBJ whole genome shotgun (WGS) entry which is preliminary data.</text>
</comment>
<dbReference type="InterPro" id="IPR010998">
    <property type="entry name" value="Integrase_recombinase_N"/>
</dbReference>
<reference evidence="8 9" key="1">
    <citation type="submission" date="2021-03" db="EMBL/GenBank/DDBJ databases">
        <title>Sequencing the genomes of 1000 actinobacteria strains.</title>
        <authorList>
            <person name="Klenk H.-P."/>
        </authorList>
    </citation>
    <scope>NUCLEOTIDE SEQUENCE [LARGE SCALE GENOMIC DNA]</scope>
    <source>
        <strain evidence="8 9">DSM 24221</strain>
    </source>
</reference>
<proteinExistence type="inferred from homology"/>
<protein>
    <submittedName>
        <fullName evidence="8">Integrase</fullName>
    </submittedName>
</protein>
<accession>A0ABS4ZF56</accession>
<dbReference type="InterPro" id="IPR044068">
    <property type="entry name" value="CB"/>
</dbReference>
<evidence type="ECO:0000259" key="6">
    <source>
        <dbReference type="PROSITE" id="PS51898"/>
    </source>
</evidence>
<gene>
    <name evidence="8" type="ORF">JOF34_000490</name>
</gene>
<keyword evidence="2" id="KW-0229">DNA integration</keyword>
<evidence type="ECO:0000256" key="5">
    <source>
        <dbReference type="PROSITE-ProRule" id="PRU01248"/>
    </source>
</evidence>
<dbReference type="InterPro" id="IPR002104">
    <property type="entry name" value="Integrase_catalytic"/>
</dbReference>
<dbReference type="SUPFAM" id="SSF56349">
    <property type="entry name" value="DNA breaking-rejoining enzymes"/>
    <property type="match status" value="1"/>
</dbReference>
<name>A0ABS4ZF56_9MICO</name>
<dbReference type="PANTHER" id="PTHR30629">
    <property type="entry name" value="PROPHAGE INTEGRASE"/>
    <property type="match status" value="1"/>
</dbReference>
<feature type="domain" description="Core-binding (CB)" evidence="7">
    <location>
        <begin position="47"/>
        <end position="129"/>
    </location>
</feature>
<dbReference type="PROSITE" id="PS51898">
    <property type="entry name" value="TYR_RECOMBINASE"/>
    <property type="match status" value="1"/>
</dbReference>
<evidence type="ECO:0000256" key="1">
    <source>
        <dbReference type="ARBA" id="ARBA00008857"/>
    </source>
</evidence>
<dbReference type="PROSITE" id="PS51900">
    <property type="entry name" value="CB"/>
    <property type="match status" value="1"/>
</dbReference>
<dbReference type="Gene3D" id="1.10.150.130">
    <property type="match status" value="1"/>
</dbReference>
<keyword evidence="4" id="KW-0233">DNA recombination</keyword>
<evidence type="ECO:0000313" key="9">
    <source>
        <dbReference type="Proteomes" id="UP001519362"/>
    </source>
</evidence>
<evidence type="ECO:0000259" key="7">
    <source>
        <dbReference type="PROSITE" id="PS51900"/>
    </source>
</evidence>
<feature type="domain" description="Tyr recombinase" evidence="6">
    <location>
        <begin position="150"/>
        <end position="351"/>
    </location>
</feature>
<dbReference type="PANTHER" id="PTHR30629:SF2">
    <property type="entry name" value="PROPHAGE INTEGRASE INTS-RELATED"/>
    <property type="match status" value="1"/>
</dbReference>
<dbReference type="Proteomes" id="UP001519362">
    <property type="component" value="Unassembled WGS sequence"/>
</dbReference>